<dbReference type="Pfam" id="PF02463">
    <property type="entry name" value="SMC_N"/>
    <property type="match status" value="1"/>
</dbReference>
<name>A0A9D0YQQ0_9FIRM</name>
<keyword evidence="8 12" id="KW-0067">ATP-binding</keyword>
<dbReference type="Gene3D" id="1.20.1050.90">
    <property type="entry name" value="RecF/RecN/SMC, N-terminal domain"/>
    <property type="match status" value="1"/>
</dbReference>
<evidence type="ECO:0000256" key="11">
    <source>
        <dbReference type="ARBA" id="ARBA00023236"/>
    </source>
</evidence>
<evidence type="ECO:0000256" key="2">
    <source>
        <dbReference type="ARBA" id="ARBA00008016"/>
    </source>
</evidence>
<dbReference type="Gene3D" id="3.40.50.300">
    <property type="entry name" value="P-loop containing nucleotide triphosphate hydrolases"/>
    <property type="match status" value="1"/>
</dbReference>
<keyword evidence="4 12" id="KW-0963">Cytoplasm</keyword>
<keyword evidence="5 12" id="KW-0235">DNA replication</keyword>
<dbReference type="PANTHER" id="PTHR32182">
    <property type="entry name" value="DNA REPLICATION AND REPAIR PROTEIN RECF"/>
    <property type="match status" value="1"/>
</dbReference>
<feature type="binding site" evidence="12">
    <location>
        <begin position="30"/>
        <end position="37"/>
    </location>
    <ligand>
        <name>ATP</name>
        <dbReference type="ChEBI" id="CHEBI:30616"/>
    </ligand>
</feature>
<accession>A0A9D0YQQ0</accession>
<dbReference type="GO" id="GO:0006302">
    <property type="term" value="P:double-strand break repair"/>
    <property type="evidence" value="ECO:0007669"/>
    <property type="project" value="TreeGrafter"/>
</dbReference>
<evidence type="ECO:0000256" key="7">
    <source>
        <dbReference type="ARBA" id="ARBA00022763"/>
    </source>
</evidence>
<evidence type="ECO:0000313" key="15">
    <source>
        <dbReference type="EMBL" id="HIQ60401.1"/>
    </source>
</evidence>
<dbReference type="GO" id="GO:0005524">
    <property type="term" value="F:ATP binding"/>
    <property type="evidence" value="ECO:0007669"/>
    <property type="project" value="UniProtKB-UniRule"/>
</dbReference>
<keyword evidence="10 12" id="KW-0234">DNA repair</keyword>
<dbReference type="EMBL" id="DVFO01000020">
    <property type="protein sequence ID" value="HIQ60401.1"/>
    <property type="molecule type" value="Genomic_DNA"/>
</dbReference>
<dbReference type="AlphaFoldDB" id="A0A9D0YQQ0"/>
<evidence type="ECO:0000256" key="8">
    <source>
        <dbReference type="ARBA" id="ARBA00022840"/>
    </source>
</evidence>
<keyword evidence="11 12" id="KW-0742">SOS response</keyword>
<evidence type="ECO:0000256" key="3">
    <source>
        <dbReference type="ARBA" id="ARBA00020170"/>
    </source>
</evidence>
<dbReference type="PROSITE" id="PS00618">
    <property type="entry name" value="RECF_2"/>
    <property type="match status" value="1"/>
</dbReference>
<comment type="subcellular location">
    <subcellularLocation>
        <location evidence="1 12 13">Cytoplasm</location>
    </subcellularLocation>
</comment>
<gene>
    <name evidence="12 15" type="primary">recF</name>
    <name evidence="15" type="ORF">IAD31_02245</name>
</gene>
<dbReference type="InterPro" id="IPR003395">
    <property type="entry name" value="RecF/RecN/SMC_N"/>
</dbReference>
<dbReference type="GO" id="GO:0009432">
    <property type="term" value="P:SOS response"/>
    <property type="evidence" value="ECO:0007669"/>
    <property type="project" value="UniProtKB-UniRule"/>
</dbReference>
<dbReference type="GO" id="GO:0006260">
    <property type="term" value="P:DNA replication"/>
    <property type="evidence" value="ECO:0007669"/>
    <property type="project" value="UniProtKB-UniRule"/>
</dbReference>
<evidence type="ECO:0000256" key="12">
    <source>
        <dbReference type="HAMAP-Rule" id="MF_00365"/>
    </source>
</evidence>
<dbReference type="GO" id="GO:0003697">
    <property type="term" value="F:single-stranded DNA binding"/>
    <property type="evidence" value="ECO:0007669"/>
    <property type="project" value="UniProtKB-UniRule"/>
</dbReference>
<dbReference type="GO" id="GO:0005737">
    <property type="term" value="C:cytoplasm"/>
    <property type="evidence" value="ECO:0007669"/>
    <property type="project" value="UniProtKB-SubCell"/>
</dbReference>
<comment type="similarity">
    <text evidence="2 12 13">Belongs to the RecF family.</text>
</comment>
<dbReference type="PROSITE" id="PS00617">
    <property type="entry name" value="RECF_1"/>
    <property type="match status" value="1"/>
</dbReference>
<evidence type="ECO:0000256" key="5">
    <source>
        <dbReference type="ARBA" id="ARBA00022705"/>
    </source>
</evidence>
<protein>
    <recommendedName>
        <fullName evidence="3 12">DNA replication and repair protein RecF</fullName>
    </recommendedName>
</protein>
<sequence>MTVQRLTLEHFRNYTHLEADFHGGVNVIVGENAQGKTNLLEAIGYLSSGGSHRARNHREMVQFGCDRARVTGKLWNGQRELVLDAQLPVGARRKFTCNGVGLKTLGELSGLLPSVLFCPEDLHLIREGAGVRRRFLNDCICQLRPRYAMALSNYRRLWEHKTRILRDCGEKPSLMYALDAFSQQMAEYGAILIHYRAHFVKRLQETAPAIHADCSGGGEVLDLHYHTVSTVTDPLAAPKVILEQLLDHMERHKQAEIHSRSCLSGPHKDELVLDINGQSAKGFASQGQTRTAALALKLAARDIMFQDTGQWPVLLLDDVLSELDRRRQEFVLNRIPTGQVFITCCEVEKEELLEQGKVFHICQGALQEE</sequence>
<comment type="caution">
    <text evidence="15">The sequence shown here is derived from an EMBL/GenBank/DDBJ whole genome shotgun (WGS) entry which is preliminary data.</text>
</comment>
<proteinExistence type="inferred from homology"/>
<dbReference type="InterPro" id="IPR027417">
    <property type="entry name" value="P-loop_NTPase"/>
</dbReference>
<feature type="domain" description="RecF/RecN/SMC N-terminal" evidence="14">
    <location>
        <begin position="3"/>
        <end position="346"/>
    </location>
</feature>
<reference evidence="15" key="1">
    <citation type="submission" date="2020-10" db="EMBL/GenBank/DDBJ databases">
        <authorList>
            <person name="Gilroy R."/>
        </authorList>
    </citation>
    <scope>NUCLEOTIDE SEQUENCE</scope>
    <source>
        <strain evidence="15">ChiGjej2B2-12916</strain>
    </source>
</reference>
<keyword evidence="7 12" id="KW-0227">DNA damage</keyword>
<evidence type="ECO:0000256" key="10">
    <source>
        <dbReference type="ARBA" id="ARBA00023204"/>
    </source>
</evidence>
<evidence type="ECO:0000256" key="1">
    <source>
        <dbReference type="ARBA" id="ARBA00004496"/>
    </source>
</evidence>
<evidence type="ECO:0000256" key="6">
    <source>
        <dbReference type="ARBA" id="ARBA00022741"/>
    </source>
</evidence>
<dbReference type="HAMAP" id="MF_00365">
    <property type="entry name" value="RecF"/>
    <property type="match status" value="1"/>
</dbReference>
<evidence type="ECO:0000256" key="9">
    <source>
        <dbReference type="ARBA" id="ARBA00023125"/>
    </source>
</evidence>
<keyword evidence="6 12" id="KW-0547">Nucleotide-binding</keyword>
<dbReference type="InterPro" id="IPR018078">
    <property type="entry name" value="DNA-binding_RecF_CS"/>
</dbReference>
<dbReference type="Proteomes" id="UP000886879">
    <property type="component" value="Unassembled WGS sequence"/>
</dbReference>
<evidence type="ECO:0000256" key="4">
    <source>
        <dbReference type="ARBA" id="ARBA00022490"/>
    </source>
</evidence>
<evidence type="ECO:0000256" key="13">
    <source>
        <dbReference type="RuleBase" id="RU000578"/>
    </source>
</evidence>
<dbReference type="InterPro" id="IPR001238">
    <property type="entry name" value="DNA-binding_RecF"/>
</dbReference>
<dbReference type="InterPro" id="IPR042174">
    <property type="entry name" value="RecF_2"/>
</dbReference>
<organism evidence="15 16">
    <name type="scientific">Candidatus Enterenecus faecium</name>
    <dbReference type="NCBI Taxonomy" id="2840780"/>
    <lineage>
        <taxon>Bacteria</taxon>
        <taxon>Bacillati</taxon>
        <taxon>Bacillota</taxon>
        <taxon>Clostridia</taxon>
        <taxon>Eubacteriales</taxon>
        <taxon>Candidatus Enterenecus</taxon>
    </lineage>
</organism>
<dbReference type="SUPFAM" id="SSF52540">
    <property type="entry name" value="P-loop containing nucleoside triphosphate hydrolases"/>
    <property type="match status" value="1"/>
</dbReference>
<dbReference type="NCBIfam" id="TIGR00611">
    <property type="entry name" value="recf"/>
    <property type="match status" value="1"/>
</dbReference>
<dbReference type="GO" id="GO:0000731">
    <property type="term" value="P:DNA synthesis involved in DNA repair"/>
    <property type="evidence" value="ECO:0007669"/>
    <property type="project" value="TreeGrafter"/>
</dbReference>
<evidence type="ECO:0000313" key="16">
    <source>
        <dbReference type="Proteomes" id="UP000886879"/>
    </source>
</evidence>
<dbReference type="PANTHER" id="PTHR32182:SF0">
    <property type="entry name" value="DNA REPLICATION AND REPAIR PROTEIN RECF"/>
    <property type="match status" value="1"/>
</dbReference>
<reference evidence="15" key="2">
    <citation type="journal article" date="2021" name="PeerJ">
        <title>Extensive microbial diversity within the chicken gut microbiome revealed by metagenomics and culture.</title>
        <authorList>
            <person name="Gilroy R."/>
            <person name="Ravi A."/>
            <person name="Getino M."/>
            <person name="Pursley I."/>
            <person name="Horton D.L."/>
            <person name="Alikhan N.F."/>
            <person name="Baker D."/>
            <person name="Gharbi K."/>
            <person name="Hall N."/>
            <person name="Watson M."/>
            <person name="Adriaenssens E.M."/>
            <person name="Foster-Nyarko E."/>
            <person name="Jarju S."/>
            <person name="Secka A."/>
            <person name="Antonio M."/>
            <person name="Oren A."/>
            <person name="Chaudhuri R.R."/>
            <person name="La Ragione R."/>
            <person name="Hildebrand F."/>
            <person name="Pallen M.J."/>
        </authorList>
    </citation>
    <scope>NUCLEOTIDE SEQUENCE</scope>
    <source>
        <strain evidence="15">ChiGjej2B2-12916</strain>
    </source>
</reference>
<comment type="function">
    <text evidence="12 13">The RecF protein is involved in DNA metabolism; it is required for DNA replication and normal SOS inducibility. RecF binds preferentially to single-stranded, linear DNA. It also seems to bind ATP.</text>
</comment>
<evidence type="ECO:0000259" key="14">
    <source>
        <dbReference type="Pfam" id="PF02463"/>
    </source>
</evidence>
<keyword evidence="9 12" id="KW-0238">DNA-binding</keyword>